<proteinExistence type="predicted"/>
<name>A0A9P4Z2Q0_9HYPO</name>
<comment type="caution">
    <text evidence="1">The sequence shown here is derived from an EMBL/GenBank/DDBJ whole genome shotgun (WGS) entry which is preliminary data.</text>
</comment>
<dbReference type="GeneID" id="55966318"/>
<dbReference type="RefSeq" id="XP_035325004.1">
    <property type="nucleotide sequence ID" value="XM_035462074.1"/>
</dbReference>
<dbReference type="EMBL" id="JAANYQ010000001">
    <property type="protein sequence ID" value="KAF4126352.1"/>
    <property type="molecule type" value="Genomic_DNA"/>
</dbReference>
<reference evidence="1" key="1">
    <citation type="submission" date="2020-03" db="EMBL/GenBank/DDBJ databases">
        <title>Site-based positive gene gene selection in Geosmithia morbida across the United States reveals a broad range of putative effectors and factors for local host and environmental adapation.</title>
        <authorList>
            <person name="Onufrak A."/>
            <person name="Murdoch R.W."/>
            <person name="Gazis R."/>
            <person name="Huff M."/>
            <person name="Staton M."/>
            <person name="Klingeman W."/>
            <person name="Hadziabdic D."/>
        </authorList>
    </citation>
    <scope>NUCLEOTIDE SEQUENCE</scope>
    <source>
        <strain evidence="1">1262</strain>
    </source>
</reference>
<evidence type="ECO:0000313" key="2">
    <source>
        <dbReference type="Proteomes" id="UP000749293"/>
    </source>
</evidence>
<sequence length="78" mass="8618">MELRFSSLPSLKTMLRLLISRTALPSTDSDSDSVGDHGRRDDPCTSSLMSFILLHRQYAEVPVSVFERPKLPGKAGKA</sequence>
<evidence type="ECO:0000313" key="1">
    <source>
        <dbReference type="EMBL" id="KAF4126352.1"/>
    </source>
</evidence>
<keyword evidence="2" id="KW-1185">Reference proteome</keyword>
<gene>
    <name evidence="1" type="ORF">GMORB2_0088</name>
</gene>
<protein>
    <submittedName>
        <fullName evidence="1">Uncharacterized protein</fullName>
    </submittedName>
</protein>
<organism evidence="1 2">
    <name type="scientific">Geosmithia morbida</name>
    <dbReference type="NCBI Taxonomy" id="1094350"/>
    <lineage>
        <taxon>Eukaryota</taxon>
        <taxon>Fungi</taxon>
        <taxon>Dikarya</taxon>
        <taxon>Ascomycota</taxon>
        <taxon>Pezizomycotina</taxon>
        <taxon>Sordariomycetes</taxon>
        <taxon>Hypocreomycetidae</taxon>
        <taxon>Hypocreales</taxon>
        <taxon>Bionectriaceae</taxon>
        <taxon>Geosmithia</taxon>
    </lineage>
</organism>
<dbReference type="AlphaFoldDB" id="A0A9P4Z2Q0"/>
<accession>A0A9P4Z2Q0</accession>
<dbReference type="Proteomes" id="UP000749293">
    <property type="component" value="Unassembled WGS sequence"/>
</dbReference>